<dbReference type="EMBL" id="VCGU01000459">
    <property type="protein sequence ID" value="TRY61142.1"/>
    <property type="molecule type" value="Genomic_DNA"/>
</dbReference>
<dbReference type="OMA" id="FPHCNAV"/>
<feature type="coiled-coil region" evidence="4">
    <location>
        <begin position="835"/>
        <end position="984"/>
    </location>
</feature>
<evidence type="ECO:0000256" key="3">
    <source>
        <dbReference type="PROSITE-ProRule" id="PRU00221"/>
    </source>
</evidence>
<dbReference type="PROSITE" id="PS50082">
    <property type="entry name" value="WD_REPEATS_2"/>
    <property type="match status" value="3"/>
</dbReference>
<dbReference type="SMART" id="SM00320">
    <property type="entry name" value="WD40"/>
    <property type="match status" value="6"/>
</dbReference>
<dbReference type="Pfam" id="PF23414">
    <property type="entry name" value="Beta-prop_EML_2"/>
    <property type="match status" value="1"/>
</dbReference>
<evidence type="ECO:0000256" key="2">
    <source>
        <dbReference type="ARBA" id="ARBA00022737"/>
    </source>
</evidence>
<name>A0A553N6S8_TIGCA</name>
<keyword evidence="2" id="KW-0677">Repeat</keyword>
<evidence type="ECO:0000313" key="7">
    <source>
        <dbReference type="Proteomes" id="UP000318571"/>
    </source>
</evidence>
<organism evidence="6 7">
    <name type="scientific">Tigriopus californicus</name>
    <name type="common">Marine copepod</name>
    <dbReference type="NCBI Taxonomy" id="6832"/>
    <lineage>
        <taxon>Eukaryota</taxon>
        <taxon>Metazoa</taxon>
        <taxon>Ecdysozoa</taxon>
        <taxon>Arthropoda</taxon>
        <taxon>Crustacea</taxon>
        <taxon>Multicrustacea</taxon>
        <taxon>Hexanauplia</taxon>
        <taxon>Copepoda</taxon>
        <taxon>Harpacticoida</taxon>
        <taxon>Harpacticidae</taxon>
        <taxon>Tigriopus</taxon>
    </lineage>
</organism>
<dbReference type="Gene3D" id="2.130.10.10">
    <property type="entry name" value="YVTN repeat-like/Quinoprotein amine dehydrogenase"/>
    <property type="match status" value="3"/>
</dbReference>
<feature type="domain" description="EML-like second beta-propeller" evidence="5">
    <location>
        <begin position="433"/>
        <end position="709"/>
    </location>
</feature>
<dbReference type="STRING" id="6832.A0A553N6S8"/>
<dbReference type="InterPro" id="IPR036322">
    <property type="entry name" value="WD40_repeat_dom_sf"/>
</dbReference>
<gene>
    <name evidence="6" type="ORF">TCAL_08273</name>
</gene>
<keyword evidence="7" id="KW-1185">Reference proteome</keyword>
<dbReference type="SUPFAM" id="SSF50978">
    <property type="entry name" value="WD40 repeat-like"/>
    <property type="match status" value="2"/>
</dbReference>
<feature type="repeat" description="WD" evidence="3">
    <location>
        <begin position="677"/>
        <end position="711"/>
    </location>
</feature>
<reference evidence="6 7" key="1">
    <citation type="journal article" date="2018" name="Nat. Ecol. Evol.">
        <title>Genomic signatures of mitonuclear coevolution across populations of Tigriopus californicus.</title>
        <authorList>
            <person name="Barreto F.S."/>
            <person name="Watson E.T."/>
            <person name="Lima T.G."/>
            <person name="Willett C.S."/>
            <person name="Edmands S."/>
            <person name="Li W."/>
            <person name="Burton R.S."/>
        </authorList>
    </citation>
    <scope>NUCLEOTIDE SEQUENCE [LARGE SCALE GENOMIC DNA]</scope>
    <source>
        <strain evidence="6 7">San Diego</strain>
    </source>
</reference>
<dbReference type="InterPro" id="IPR055442">
    <property type="entry name" value="Beta-prop_EML-like_2nd"/>
</dbReference>
<feature type="coiled-coil region" evidence="4">
    <location>
        <begin position="734"/>
        <end position="808"/>
    </location>
</feature>
<dbReference type="PANTHER" id="PTHR32215">
    <property type="entry name" value="CILIA- AND FLAGELLA-ASSOCIATED PROTEIN 57"/>
    <property type="match status" value="1"/>
</dbReference>
<evidence type="ECO:0000259" key="5">
    <source>
        <dbReference type="Pfam" id="PF23414"/>
    </source>
</evidence>
<accession>A0A553N6S8</accession>
<dbReference type="Proteomes" id="UP000318571">
    <property type="component" value="Chromosome 8"/>
</dbReference>
<feature type="repeat" description="WD" evidence="3">
    <location>
        <begin position="424"/>
        <end position="465"/>
    </location>
</feature>
<protein>
    <recommendedName>
        <fullName evidence="5">EML-like second beta-propeller domain-containing protein</fullName>
    </recommendedName>
</protein>
<dbReference type="InterPro" id="IPR052993">
    <property type="entry name" value="CFA-57"/>
</dbReference>
<evidence type="ECO:0000256" key="1">
    <source>
        <dbReference type="ARBA" id="ARBA00022574"/>
    </source>
</evidence>
<dbReference type="InterPro" id="IPR001680">
    <property type="entry name" value="WD40_rpt"/>
</dbReference>
<evidence type="ECO:0000313" key="6">
    <source>
        <dbReference type="EMBL" id="TRY61142.1"/>
    </source>
</evidence>
<sequence>MSSENDDSDFLSIAREAKVPAIEPLFVYGVKPDVRGGLYFAADNVTLLYPAGCGIAQFDSKSRSLSLAPLADCDRHLTALCVNKNRKLLAFAERGDRPYVIVYDLEMRKRRKVLRCAEFSSEEVISLAFSHDSKYLLAQGGAPDFSLVYFFWEKNKVITTLKNLSTPKVPIHEVSFHPKNHNVICIIGSGFFRMCRLTEGVLKQFGFQKGEHHQMLCHDWMNSKHVLIGTKSGKVLLLEDAELRATIDVHALVQEVLAESSNQLLMSVPVRDHSSGSTLSACGSSSSSFVSEDRFVHAIVAFKSGFLCSLGLGKVAVFELLKPLKTLRADDEISFKVRHLIRLPKSTSPTSFKGNMKNLGTKVISIALNNNESHLIALTETLQIVSFNFKEGSLSSNFQASKSGGVLSSQSKPKGINEFRILSYPFHNGAINGMDVCQRKPIVVTCGVDKTIRIWNYLTLEMELSREFEETVESVALHPTGLQILAGFADRLRLMNLLIDDIDPYMEFNIKSASVCKFSRGGHLLSATSDRDIVVYSTIHFGQMALLKGHSDQITAMCWSFDDRTLVSCANDGSIYEWDISNHGQRVQESVIKTCSYNDVTLDAAEEEKLVTYAVGSDKTIKEICQSGLLREIDLHTLTLSSVALSFDRRMLFSGSTDGRVQAFKFPLTLPGTWEECDLHGDAVTQIRLSHDNRRLITAGRDGSLCIWSISKMDLGEVVQYDYAHEILITKIDLEEKNKLIFNLQDQVEETKTESEYQLRLKDNQYEEEINSNKKKANGQLAEMRATIHKLQNDLDRGKRDHDSVKAKMKSSNEKALIELADQYKSKLIVEYQKFETLEEEHTAMKNSYERKLKEALKAKEEALVKQGEEHLTKIQVKDAEIAKKESEAELKVKAVEEMLRQTEEDADKEIMEMKRKYEKQLRFEKDANVRLRGESGVLKKKYHNSIGEVEDQRANIQKATHDNQKLQQSIRNMEKDMTDLKKEVRLRDETITERERRIADQRKYAMELEKNR</sequence>
<evidence type="ECO:0000256" key="4">
    <source>
        <dbReference type="SAM" id="Coils"/>
    </source>
</evidence>
<keyword evidence="1 3" id="KW-0853">WD repeat</keyword>
<dbReference type="PANTHER" id="PTHR32215:SF0">
    <property type="entry name" value="CILIA- AND FLAGELLA-ASSOCIATED PROTEIN 57"/>
    <property type="match status" value="1"/>
</dbReference>
<dbReference type="InterPro" id="IPR015943">
    <property type="entry name" value="WD40/YVTN_repeat-like_dom_sf"/>
</dbReference>
<dbReference type="AlphaFoldDB" id="A0A553N6S8"/>
<proteinExistence type="predicted"/>
<keyword evidence="4" id="KW-0175">Coiled coil</keyword>
<feature type="repeat" description="WD" evidence="3">
    <location>
        <begin position="547"/>
        <end position="582"/>
    </location>
</feature>
<dbReference type="PROSITE" id="PS50294">
    <property type="entry name" value="WD_REPEATS_REGION"/>
    <property type="match status" value="2"/>
</dbReference>
<comment type="caution">
    <text evidence="6">The sequence shown here is derived from an EMBL/GenBank/DDBJ whole genome shotgun (WGS) entry which is preliminary data.</text>
</comment>